<dbReference type="OrthoDB" id="9770036at2"/>
<accession>A0A2K9P518</accession>
<evidence type="ECO:0000256" key="4">
    <source>
        <dbReference type="ARBA" id="ARBA00022989"/>
    </source>
</evidence>
<evidence type="ECO:0000259" key="8">
    <source>
        <dbReference type="Pfam" id="PF02687"/>
    </source>
</evidence>
<keyword evidence="10" id="KW-0547">Nucleotide-binding</keyword>
<keyword evidence="10" id="KW-0067">ATP-binding</keyword>
<reference evidence="10 11" key="1">
    <citation type="submission" date="2017-04" db="EMBL/GenBank/DDBJ databases">
        <title>Monoglobus pectinilyticus 14 draft genome.</title>
        <authorList>
            <person name="Kim C."/>
            <person name="Rosendale D.I."/>
            <person name="Kelly W.J."/>
            <person name="Tannock G.W."/>
            <person name="Patchett M.L."/>
            <person name="Jordens J.Z."/>
        </authorList>
    </citation>
    <scope>NUCLEOTIDE SEQUENCE [LARGE SCALE GENOMIC DNA]</scope>
    <source>
        <strain evidence="10 11">14</strain>
    </source>
</reference>
<dbReference type="KEGG" id="mpec:B9O19_02168"/>
<comment type="similarity">
    <text evidence="6">Belongs to the ABC-4 integral membrane protein family.</text>
</comment>
<evidence type="ECO:0000256" key="2">
    <source>
        <dbReference type="ARBA" id="ARBA00022475"/>
    </source>
</evidence>
<evidence type="ECO:0000256" key="6">
    <source>
        <dbReference type="ARBA" id="ARBA00038076"/>
    </source>
</evidence>
<dbReference type="PANTHER" id="PTHR30572">
    <property type="entry name" value="MEMBRANE COMPONENT OF TRANSPORTER-RELATED"/>
    <property type="match status" value="1"/>
</dbReference>
<keyword evidence="3 7" id="KW-0812">Transmembrane</keyword>
<feature type="domain" description="ABC3 transporter permease C-terminal" evidence="8">
    <location>
        <begin position="272"/>
        <end position="385"/>
    </location>
</feature>
<evidence type="ECO:0000256" key="5">
    <source>
        <dbReference type="ARBA" id="ARBA00023136"/>
    </source>
</evidence>
<keyword evidence="4 7" id="KW-1133">Transmembrane helix</keyword>
<dbReference type="GO" id="GO:0005524">
    <property type="term" value="F:ATP binding"/>
    <property type="evidence" value="ECO:0007669"/>
    <property type="project" value="UniProtKB-KW"/>
</dbReference>
<sequence length="392" mass="41949">MTLKKSFGLAFSNLMFDKMRSLLTMLGIIIGVGAVIILISLMDGMMGMMTDQFSKLGTDTITVSVQDRGGSRTIDENDMYTFVDQNPEFFKAVSPSVMVASAKVKVGRDDLSTSATGVDESYCSIKQLELEQGRFLQFVDVEKKQKVCVIGTYIEKEMFGRGNGLGQKLKINGDTFSVIGVLTEEGDSTSGGQDEVIYIPYTTAVSMSNSSFISSYTVQTNSVDIVDDAMTKVKQFLANKIGDSDYYNVTSIKQIMDMASTMTSTMSTLLVCIAGISLLVGGIGIMNIMLVSVTERTREIGIRKSLGAKSRDIKSQFVIEAATVSGVGGLIGIVVGSILAVLFGRLLGLTALPSLTAIGVSFGVSVGIGIMFGYLPAKNAANLNPIDALRHE</sequence>
<dbReference type="InterPro" id="IPR025857">
    <property type="entry name" value="MacB_PCD"/>
</dbReference>
<evidence type="ECO:0000256" key="1">
    <source>
        <dbReference type="ARBA" id="ARBA00004651"/>
    </source>
</evidence>
<feature type="domain" description="MacB-like periplasmic core" evidence="9">
    <location>
        <begin position="21"/>
        <end position="235"/>
    </location>
</feature>
<dbReference type="PANTHER" id="PTHR30572:SF4">
    <property type="entry name" value="ABC TRANSPORTER PERMEASE YTRF"/>
    <property type="match status" value="1"/>
</dbReference>
<keyword evidence="2" id="KW-1003">Cell membrane</keyword>
<feature type="transmembrane region" description="Helical" evidence="7">
    <location>
        <begin position="317"/>
        <end position="343"/>
    </location>
</feature>
<feature type="transmembrane region" description="Helical" evidence="7">
    <location>
        <begin position="268"/>
        <end position="293"/>
    </location>
</feature>
<dbReference type="GeneID" id="98063540"/>
<dbReference type="Pfam" id="PF02687">
    <property type="entry name" value="FtsX"/>
    <property type="match status" value="1"/>
</dbReference>
<dbReference type="GO" id="GO:0005886">
    <property type="term" value="C:plasma membrane"/>
    <property type="evidence" value="ECO:0007669"/>
    <property type="project" value="UniProtKB-SubCell"/>
</dbReference>
<dbReference type="RefSeq" id="WP_102366440.1">
    <property type="nucleotide sequence ID" value="NZ_CP020991.1"/>
</dbReference>
<keyword evidence="11" id="KW-1185">Reference proteome</keyword>
<dbReference type="Proteomes" id="UP000235589">
    <property type="component" value="Chromosome"/>
</dbReference>
<feature type="transmembrane region" description="Helical" evidence="7">
    <location>
        <begin position="21"/>
        <end position="42"/>
    </location>
</feature>
<proteinExistence type="inferred from homology"/>
<dbReference type="InterPro" id="IPR003838">
    <property type="entry name" value="ABC3_permease_C"/>
</dbReference>
<protein>
    <submittedName>
        <fullName evidence="10">Macrolide export ATP-binding/permease protein MacB</fullName>
    </submittedName>
</protein>
<keyword evidence="5 7" id="KW-0472">Membrane</keyword>
<evidence type="ECO:0000313" key="11">
    <source>
        <dbReference type="Proteomes" id="UP000235589"/>
    </source>
</evidence>
<comment type="subcellular location">
    <subcellularLocation>
        <location evidence="1">Cell membrane</location>
        <topology evidence="1">Multi-pass membrane protein</topology>
    </subcellularLocation>
</comment>
<gene>
    <name evidence="10" type="ORF">B9O19_02168</name>
</gene>
<evidence type="ECO:0000256" key="7">
    <source>
        <dbReference type="SAM" id="Phobius"/>
    </source>
</evidence>
<evidence type="ECO:0000313" key="10">
    <source>
        <dbReference type="EMBL" id="AUO20310.1"/>
    </source>
</evidence>
<organism evidence="10 11">
    <name type="scientific">Monoglobus pectinilyticus</name>
    <dbReference type="NCBI Taxonomy" id="1981510"/>
    <lineage>
        <taxon>Bacteria</taxon>
        <taxon>Bacillati</taxon>
        <taxon>Bacillota</taxon>
        <taxon>Clostridia</taxon>
        <taxon>Monoglobales</taxon>
        <taxon>Monoglobaceae</taxon>
        <taxon>Monoglobus</taxon>
    </lineage>
</organism>
<evidence type="ECO:0000259" key="9">
    <source>
        <dbReference type="Pfam" id="PF12704"/>
    </source>
</evidence>
<feature type="transmembrane region" description="Helical" evidence="7">
    <location>
        <begin position="355"/>
        <end position="375"/>
    </location>
</feature>
<dbReference type="InterPro" id="IPR050250">
    <property type="entry name" value="Macrolide_Exporter_MacB"/>
</dbReference>
<name>A0A2K9P518_9FIRM</name>
<evidence type="ECO:0000256" key="3">
    <source>
        <dbReference type="ARBA" id="ARBA00022692"/>
    </source>
</evidence>
<dbReference type="GO" id="GO:0022857">
    <property type="term" value="F:transmembrane transporter activity"/>
    <property type="evidence" value="ECO:0007669"/>
    <property type="project" value="TreeGrafter"/>
</dbReference>
<dbReference type="EMBL" id="CP020991">
    <property type="protein sequence ID" value="AUO20310.1"/>
    <property type="molecule type" value="Genomic_DNA"/>
</dbReference>
<dbReference type="Pfam" id="PF12704">
    <property type="entry name" value="MacB_PCD"/>
    <property type="match status" value="1"/>
</dbReference>
<dbReference type="AlphaFoldDB" id="A0A2K9P518"/>